<dbReference type="EMBL" id="FNRD01000004">
    <property type="protein sequence ID" value="SEA41226.1"/>
    <property type="molecule type" value="Genomic_DNA"/>
</dbReference>
<dbReference type="SMART" id="SM00014">
    <property type="entry name" value="acidPPc"/>
    <property type="match status" value="1"/>
</dbReference>
<accession>A0A1H4AZG3</accession>
<evidence type="ECO:0000256" key="1">
    <source>
        <dbReference type="SAM" id="Phobius"/>
    </source>
</evidence>
<feature type="transmembrane region" description="Helical" evidence="1">
    <location>
        <begin position="188"/>
        <end position="210"/>
    </location>
</feature>
<keyword evidence="1" id="KW-1133">Transmembrane helix</keyword>
<dbReference type="AlphaFoldDB" id="A0A1H4AZG3"/>
<name>A0A1H4AZG3_9FLAO</name>
<keyword evidence="1" id="KW-0472">Membrane</keyword>
<protein>
    <submittedName>
        <fullName evidence="3">PAP2 superfamily protein</fullName>
    </submittedName>
</protein>
<dbReference type="OrthoDB" id="9773582at2"/>
<dbReference type="Proteomes" id="UP000198951">
    <property type="component" value="Unassembled WGS sequence"/>
</dbReference>
<dbReference type="PANTHER" id="PTHR14969:SF13">
    <property type="entry name" value="AT30094P"/>
    <property type="match status" value="1"/>
</dbReference>
<evidence type="ECO:0000259" key="2">
    <source>
        <dbReference type="SMART" id="SM00014"/>
    </source>
</evidence>
<gene>
    <name evidence="3" type="ORF">SAMN05443667_104113</name>
</gene>
<feature type="domain" description="Phosphatidic acid phosphatase type 2/haloperoxidase" evidence="2">
    <location>
        <begin position="107"/>
        <end position="207"/>
    </location>
</feature>
<keyword evidence="4" id="KW-1185">Reference proteome</keyword>
<dbReference type="Pfam" id="PF01569">
    <property type="entry name" value="PAP2"/>
    <property type="match status" value="1"/>
</dbReference>
<dbReference type="SUPFAM" id="SSF48317">
    <property type="entry name" value="Acid phosphatase/Vanadium-dependent haloperoxidase"/>
    <property type="match status" value="1"/>
</dbReference>
<dbReference type="InterPro" id="IPR036938">
    <property type="entry name" value="PAP2/HPO_sf"/>
</dbReference>
<sequence>MNPKFLLLALICCQSIFSQEAKNDSITTKKITYKELIIPSVLIGYGIIGIESDAIKNLNAEIKEEVTENIDHKITIDDFTQYLPAAAVYGLNAMGIEGKNNFKDRTLILSTSYLLVAATTLPLKNITHVQRPDGSSFNSFPSGHTATAFAGAEFLWQEYKDVSIWYGISGYIVATGTGFFRMYNDRHWLTDVAAGAGIGILCTKTAYWLYPKMQKLLFKKETKAAVMIAPFYNGKQTGIGLVGRF</sequence>
<dbReference type="RefSeq" id="WP_091087089.1">
    <property type="nucleotide sequence ID" value="NZ_FNRD01000004.1"/>
</dbReference>
<proteinExistence type="predicted"/>
<organism evidence="3 4">
    <name type="scientific">Flavobacterium gillisiae</name>
    <dbReference type="NCBI Taxonomy" id="150146"/>
    <lineage>
        <taxon>Bacteria</taxon>
        <taxon>Pseudomonadati</taxon>
        <taxon>Bacteroidota</taxon>
        <taxon>Flavobacteriia</taxon>
        <taxon>Flavobacteriales</taxon>
        <taxon>Flavobacteriaceae</taxon>
        <taxon>Flavobacterium</taxon>
    </lineage>
</organism>
<evidence type="ECO:0000313" key="3">
    <source>
        <dbReference type="EMBL" id="SEA41226.1"/>
    </source>
</evidence>
<dbReference type="InterPro" id="IPR000326">
    <property type="entry name" value="PAP2/HPO"/>
</dbReference>
<reference evidence="4" key="1">
    <citation type="submission" date="2016-10" db="EMBL/GenBank/DDBJ databases">
        <authorList>
            <person name="Varghese N."/>
            <person name="Submissions S."/>
        </authorList>
    </citation>
    <scope>NUCLEOTIDE SEQUENCE [LARGE SCALE GENOMIC DNA]</scope>
    <source>
        <strain evidence="4">DSM 22376</strain>
    </source>
</reference>
<keyword evidence="1" id="KW-0812">Transmembrane</keyword>
<evidence type="ECO:0000313" key="4">
    <source>
        <dbReference type="Proteomes" id="UP000198951"/>
    </source>
</evidence>
<dbReference type="STRING" id="150146.SAMN05443667_104113"/>
<dbReference type="PANTHER" id="PTHR14969">
    <property type="entry name" value="SPHINGOSINE-1-PHOSPHATE PHOSPHOHYDROLASE"/>
    <property type="match status" value="1"/>
</dbReference>
<dbReference type="CDD" id="cd03394">
    <property type="entry name" value="PAP2_like_5"/>
    <property type="match status" value="1"/>
</dbReference>
<dbReference type="Gene3D" id="1.20.144.10">
    <property type="entry name" value="Phosphatidic acid phosphatase type 2/haloperoxidase"/>
    <property type="match status" value="1"/>
</dbReference>